<dbReference type="CDD" id="cd00761">
    <property type="entry name" value="Glyco_tranf_GTA_type"/>
    <property type="match status" value="1"/>
</dbReference>
<dbReference type="Proteomes" id="UP000182624">
    <property type="component" value="Unassembled WGS sequence"/>
</dbReference>
<evidence type="ECO:0000313" key="5">
    <source>
        <dbReference type="Proteomes" id="UP000182624"/>
    </source>
</evidence>
<organism evidence="4 5">
    <name type="scientific">Butyrivibrio proteoclasticus</name>
    <dbReference type="NCBI Taxonomy" id="43305"/>
    <lineage>
        <taxon>Bacteria</taxon>
        <taxon>Bacillati</taxon>
        <taxon>Bacillota</taxon>
        <taxon>Clostridia</taxon>
        <taxon>Lachnospirales</taxon>
        <taxon>Lachnospiraceae</taxon>
        <taxon>Butyrivibrio</taxon>
    </lineage>
</organism>
<gene>
    <name evidence="4" type="ORF">SAMN04487928_10160</name>
</gene>
<dbReference type="PANTHER" id="PTHR22916">
    <property type="entry name" value="GLYCOSYLTRANSFERASE"/>
    <property type="match status" value="1"/>
</dbReference>
<evidence type="ECO:0000256" key="2">
    <source>
        <dbReference type="ARBA" id="ARBA00022679"/>
    </source>
</evidence>
<evidence type="ECO:0000256" key="1">
    <source>
        <dbReference type="ARBA" id="ARBA00022676"/>
    </source>
</evidence>
<keyword evidence="1" id="KW-0328">Glycosyltransferase</keyword>
<keyword evidence="5" id="KW-1185">Reference proteome</keyword>
<evidence type="ECO:0000313" key="4">
    <source>
        <dbReference type="EMBL" id="SFP35067.1"/>
    </source>
</evidence>
<name>A0A1I5PMF1_9FIRM</name>
<accession>A0A1I5PMF1</accession>
<dbReference type="InterPro" id="IPR029044">
    <property type="entry name" value="Nucleotide-diphossugar_trans"/>
</dbReference>
<dbReference type="AlphaFoldDB" id="A0A1I5PMF1"/>
<dbReference type="InterPro" id="IPR001173">
    <property type="entry name" value="Glyco_trans_2-like"/>
</dbReference>
<evidence type="ECO:0000259" key="3">
    <source>
        <dbReference type="Pfam" id="PF00535"/>
    </source>
</evidence>
<reference evidence="5" key="1">
    <citation type="submission" date="2016-10" db="EMBL/GenBank/DDBJ databases">
        <authorList>
            <person name="Varghese N."/>
            <person name="Submissions S."/>
        </authorList>
    </citation>
    <scope>NUCLEOTIDE SEQUENCE [LARGE SCALE GENOMIC DNA]</scope>
    <source>
        <strain evidence="5">P18</strain>
    </source>
</reference>
<protein>
    <submittedName>
        <fullName evidence="4">Glycosyl transferase family 2</fullName>
    </submittedName>
</protein>
<dbReference type="Gene3D" id="3.90.550.10">
    <property type="entry name" value="Spore Coat Polysaccharide Biosynthesis Protein SpsA, Chain A"/>
    <property type="match status" value="1"/>
</dbReference>
<dbReference type="EMBL" id="FOXO01000001">
    <property type="protein sequence ID" value="SFP35067.1"/>
    <property type="molecule type" value="Genomic_DNA"/>
</dbReference>
<dbReference type="PANTHER" id="PTHR22916:SF51">
    <property type="entry name" value="GLYCOSYLTRANSFERASE EPSH-RELATED"/>
    <property type="match status" value="1"/>
</dbReference>
<proteinExistence type="predicted"/>
<dbReference type="GO" id="GO:0016757">
    <property type="term" value="F:glycosyltransferase activity"/>
    <property type="evidence" value="ECO:0007669"/>
    <property type="project" value="UniProtKB-KW"/>
</dbReference>
<sequence length="371" mass="41415">MDCVLMDKKVSIIIPVYQAVKYLKRCVESCLGQREIDPEELEIILVDDGSTDGSSELADELEKSANCVFDRNYIVKVIHTDNKGVSHARNLGIEKATGKYICFVDADDYVDEHFVANLLASEDNDIAADVQSTVIKSNSAKNVDKSGDIFENCALDGDKPVIIDSTDIYLSGLNISGYQYIENSILNRNTHVWGKLFLLSEIKDNNISFKEGLTIGEDLLFLLDLALLQGKKKTVKCVGTNDYVYVDNPEGAMKKAFKESYLDEIVCWRNAEEKLLGAREYISSYSFVSVAVSQIMTALLVAGKLARTDEGTRDKALEALVISKVKEQIGHALKVRGTFAALELGYKIKVTLFRFSPKFYLKLYGNYKSQR</sequence>
<feature type="domain" description="Glycosyltransferase 2-like" evidence="3">
    <location>
        <begin position="11"/>
        <end position="147"/>
    </location>
</feature>
<dbReference type="SUPFAM" id="SSF53448">
    <property type="entry name" value="Nucleotide-diphospho-sugar transferases"/>
    <property type="match status" value="1"/>
</dbReference>
<keyword evidence="2 4" id="KW-0808">Transferase</keyword>
<dbReference type="Pfam" id="PF00535">
    <property type="entry name" value="Glycos_transf_2"/>
    <property type="match status" value="1"/>
</dbReference>